<evidence type="ECO:0000259" key="1">
    <source>
        <dbReference type="Pfam" id="PF00561"/>
    </source>
</evidence>
<dbReference type="PANTHER" id="PTHR43798">
    <property type="entry name" value="MONOACYLGLYCEROL LIPASE"/>
    <property type="match status" value="1"/>
</dbReference>
<dbReference type="Proteomes" id="UP001205740">
    <property type="component" value="Unassembled WGS sequence"/>
</dbReference>
<dbReference type="InterPro" id="IPR000073">
    <property type="entry name" value="AB_hydrolase_1"/>
</dbReference>
<dbReference type="PRINTS" id="PR00412">
    <property type="entry name" value="EPOXHYDRLASE"/>
</dbReference>
<accession>A0ABT1H499</accession>
<name>A0ABT1H499_9NOCA</name>
<dbReference type="InterPro" id="IPR050266">
    <property type="entry name" value="AB_hydrolase_sf"/>
</dbReference>
<protein>
    <submittedName>
        <fullName evidence="2">Pimeloyl-ACP methyl ester carboxylesterase</fullName>
    </submittedName>
</protein>
<keyword evidence="3" id="KW-1185">Reference proteome</keyword>
<dbReference type="EMBL" id="JAMTCG010000006">
    <property type="protein sequence ID" value="MCP2161971.1"/>
    <property type="molecule type" value="Genomic_DNA"/>
</dbReference>
<dbReference type="Gene3D" id="3.40.50.1820">
    <property type="entry name" value="alpha/beta hydrolase"/>
    <property type="match status" value="1"/>
</dbReference>
<reference evidence="2 3" key="1">
    <citation type="submission" date="2022-06" db="EMBL/GenBank/DDBJ databases">
        <title>Genomic Encyclopedia of Archaeal and Bacterial Type Strains, Phase II (KMG-II): from individual species to whole genera.</title>
        <authorList>
            <person name="Goeker M."/>
        </authorList>
    </citation>
    <scope>NUCLEOTIDE SEQUENCE [LARGE SCALE GENOMIC DNA]</scope>
    <source>
        <strain evidence="2 3">DSM 45037</strain>
    </source>
</reference>
<evidence type="ECO:0000313" key="3">
    <source>
        <dbReference type="Proteomes" id="UP001205740"/>
    </source>
</evidence>
<comment type="caution">
    <text evidence="2">The sequence shown here is derived from an EMBL/GenBank/DDBJ whole genome shotgun (WGS) entry which is preliminary data.</text>
</comment>
<proteinExistence type="predicted"/>
<dbReference type="Pfam" id="PF00561">
    <property type="entry name" value="Abhydrolase_1"/>
    <property type="match status" value="1"/>
</dbReference>
<organism evidence="2 3">
    <name type="scientific">Williamsia serinedens</name>
    <dbReference type="NCBI Taxonomy" id="391736"/>
    <lineage>
        <taxon>Bacteria</taxon>
        <taxon>Bacillati</taxon>
        <taxon>Actinomycetota</taxon>
        <taxon>Actinomycetes</taxon>
        <taxon>Mycobacteriales</taxon>
        <taxon>Nocardiaceae</taxon>
        <taxon>Williamsia</taxon>
    </lineage>
</organism>
<sequence length="290" mass="31874">MRAGVLDVAVERHGDRDGRSVVLLHGFPYSARGYDDVVRLLVDTGHDVVVPHLRGYGGTRFVDDATMRSGQQAALGHDLRALIEALDLDRPVVVGYDWGGRAACVVAALWPELVSGLVSVSGYLVQDIASAAVTPVAPHLEKRYWYQWYLHSERGRAGLAEHREEFAQILWTEWSPTWRFGDSEFAASAADLHNPDFVDVSVHSYRHRYGLVDGDPAYEDTERALAQAPVIAVPTVVVDPTEDTVAALYGRPDHAAHVTDLRAVREVACGHNPPQELPGQFVDAIRILTA</sequence>
<feature type="domain" description="AB hydrolase-1" evidence="1">
    <location>
        <begin position="21"/>
        <end position="272"/>
    </location>
</feature>
<dbReference type="PANTHER" id="PTHR43798:SF33">
    <property type="entry name" value="HYDROLASE, PUTATIVE (AFU_ORTHOLOGUE AFUA_2G14860)-RELATED"/>
    <property type="match status" value="1"/>
</dbReference>
<dbReference type="InterPro" id="IPR000639">
    <property type="entry name" value="Epox_hydrolase-like"/>
</dbReference>
<dbReference type="SUPFAM" id="SSF53474">
    <property type="entry name" value="alpha/beta-Hydrolases"/>
    <property type="match status" value="1"/>
</dbReference>
<evidence type="ECO:0000313" key="2">
    <source>
        <dbReference type="EMBL" id="MCP2161971.1"/>
    </source>
</evidence>
<gene>
    <name evidence="2" type="ORF">LX12_003175</name>
</gene>
<dbReference type="InterPro" id="IPR029058">
    <property type="entry name" value="AB_hydrolase_fold"/>
</dbReference>